<dbReference type="RefSeq" id="WP_369776375.1">
    <property type="nucleotide sequence ID" value="NZ_CP165727.1"/>
</dbReference>
<protein>
    <submittedName>
        <fullName evidence="1">Uncharacterized protein</fullName>
    </submittedName>
</protein>
<reference evidence="1" key="1">
    <citation type="submission" date="2024-08" db="EMBL/GenBank/DDBJ databases">
        <authorList>
            <person name="Yu S.T."/>
        </authorList>
    </citation>
    <scope>NUCLEOTIDE SEQUENCE</scope>
    <source>
        <strain evidence="1">R33</strain>
    </source>
</reference>
<sequence>MTIAIAFFVAPDDATAAATRNRGPGDTMPSVVCKNFYPDDAVVEWEMYLEAPSPDLPPWDVLNQRSWPHYVAPAVNDGSGVFVVSAQLTHNLAEATPSQLCGLSDRWTARLRDEDGDEMTDDDPLRVLTGVAGLAQRAVRSAGDLRLYCWHC</sequence>
<evidence type="ECO:0000313" key="1">
    <source>
        <dbReference type="EMBL" id="XDV61607.1"/>
    </source>
</evidence>
<name>A0AB39XV09_9ACTN</name>
<proteinExistence type="predicted"/>
<gene>
    <name evidence="1" type="ORF">AB5J51_00690</name>
</gene>
<dbReference type="EMBL" id="CP165727">
    <property type="protein sequence ID" value="XDV61607.1"/>
    <property type="molecule type" value="Genomic_DNA"/>
</dbReference>
<accession>A0AB39XV09</accession>
<organism evidence="1">
    <name type="scientific">Streptomyces sp. R33</name>
    <dbReference type="NCBI Taxonomy" id="3238629"/>
    <lineage>
        <taxon>Bacteria</taxon>
        <taxon>Bacillati</taxon>
        <taxon>Actinomycetota</taxon>
        <taxon>Actinomycetes</taxon>
        <taxon>Kitasatosporales</taxon>
        <taxon>Streptomycetaceae</taxon>
        <taxon>Streptomyces</taxon>
    </lineage>
</organism>
<dbReference type="AlphaFoldDB" id="A0AB39XV09"/>